<keyword evidence="4 10" id="KW-0689">Ribosomal protein</keyword>
<sequence>MVLLNLLKSTASYCQYTQIRFRYHADKIAKGPLIRRYGYDDPILQGGLLPRVVGAKKLPMPTYRPKNAWSEKKALFGQNDYIDILGNERLHPTRILYNLPSWLRGVKGNEYQVLLRKRKIFVKSAYPIVRPTNWKNLTKRIKYLYCYLNRKTKTGLDK</sequence>
<dbReference type="RefSeq" id="XP_018323344.2">
    <property type="nucleotide sequence ID" value="XM_018467842.2"/>
</dbReference>
<evidence type="ECO:0000256" key="7">
    <source>
        <dbReference type="ARBA" id="ARBA00035182"/>
    </source>
</evidence>
<evidence type="ECO:0000256" key="1">
    <source>
        <dbReference type="ARBA" id="ARBA00004173"/>
    </source>
</evidence>
<evidence type="ECO:0000256" key="8">
    <source>
        <dbReference type="ARBA" id="ARBA00035419"/>
    </source>
</evidence>
<comment type="similarity">
    <text evidence="2">Belongs to the mitochondrion-specific ribosomal protein mL51 family.</text>
</comment>
<organism evidence="9 10">
    <name type="scientific">Agrilus planipennis</name>
    <name type="common">Emerald ash borer</name>
    <name type="synonym">Agrilus marcopoli</name>
    <dbReference type="NCBI Taxonomy" id="224129"/>
    <lineage>
        <taxon>Eukaryota</taxon>
        <taxon>Metazoa</taxon>
        <taxon>Ecdysozoa</taxon>
        <taxon>Arthropoda</taxon>
        <taxon>Hexapoda</taxon>
        <taxon>Insecta</taxon>
        <taxon>Pterygota</taxon>
        <taxon>Neoptera</taxon>
        <taxon>Endopterygota</taxon>
        <taxon>Coleoptera</taxon>
        <taxon>Polyphaga</taxon>
        <taxon>Elateriformia</taxon>
        <taxon>Buprestoidea</taxon>
        <taxon>Buprestidae</taxon>
        <taxon>Agrilinae</taxon>
        <taxon>Agrilus</taxon>
    </lineage>
</organism>
<dbReference type="InterPro" id="IPR019373">
    <property type="entry name" value="Ribosomal_mL51"/>
</dbReference>
<dbReference type="PANTHER" id="PTHR13409:SF0">
    <property type="entry name" value="LARGE RIBOSOMAL SUBUNIT PROTEIN ML51"/>
    <property type="match status" value="1"/>
</dbReference>
<dbReference type="Pfam" id="PF10244">
    <property type="entry name" value="MRP-L51"/>
    <property type="match status" value="1"/>
</dbReference>
<dbReference type="GO" id="GO:0006412">
    <property type="term" value="P:translation"/>
    <property type="evidence" value="ECO:0007669"/>
    <property type="project" value="TreeGrafter"/>
</dbReference>
<dbReference type="FunCoup" id="A0A1W4WHD8">
    <property type="interactions" value="196"/>
</dbReference>
<evidence type="ECO:0000256" key="5">
    <source>
        <dbReference type="ARBA" id="ARBA00023128"/>
    </source>
</evidence>
<accession>A0A1W4WHD8</accession>
<dbReference type="GO" id="GO:0005762">
    <property type="term" value="C:mitochondrial large ribosomal subunit"/>
    <property type="evidence" value="ECO:0007669"/>
    <property type="project" value="TreeGrafter"/>
</dbReference>
<evidence type="ECO:0000256" key="4">
    <source>
        <dbReference type="ARBA" id="ARBA00022980"/>
    </source>
</evidence>
<dbReference type="OrthoDB" id="10059330at2759"/>
<evidence type="ECO:0000256" key="2">
    <source>
        <dbReference type="ARBA" id="ARBA00010972"/>
    </source>
</evidence>
<dbReference type="GeneID" id="108735734"/>
<dbReference type="PANTHER" id="PTHR13409">
    <property type="entry name" value="MITOCHONDRIAL 39S RIBOSOMAL PROTEIN L51"/>
    <property type="match status" value="1"/>
</dbReference>
<evidence type="ECO:0000256" key="3">
    <source>
        <dbReference type="ARBA" id="ARBA00022946"/>
    </source>
</evidence>
<evidence type="ECO:0000256" key="6">
    <source>
        <dbReference type="ARBA" id="ARBA00023274"/>
    </source>
</evidence>
<dbReference type="STRING" id="224129.A0A1W4WHD8"/>
<evidence type="ECO:0000313" key="9">
    <source>
        <dbReference type="Proteomes" id="UP000192223"/>
    </source>
</evidence>
<evidence type="ECO:0000313" key="10">
    <source>
        <dbReference type="RefSeq" id="XP_018323344.2"/>
    </source>
</evidence>
<keyword evidence="9" id="KW-1185">Reference proteome</keyword>
<name>A0A1W4WHD8_AGRPL</name>
<keyword evidence="6" id="KW-0687">Ribonucleoprotein</keyword>
<reference evidence="10" key="1">
    <citation type="submission" date="2025-08" db="UniProtKB">
        <authorList>
            <consortium name="RefSeq"/>
        </authorList>
    </citation>
    <scope>IDENTIFICATION</scope>
    <source>
        <tissue evidence="10">Entire body</tissue>
    </source>
</reference>
<dbReference type="AlphaFoldDB" id="A0A1W4WHD8"/>
<dbReference type="KEGG" id="apln:108735734"/>
<dbReference type="CTD" id="51258"/>
<protein>
    <recommendedName>
        <fullName evidence="7">Large ribosomal subunit protein mL51</fullName>
    </recommendedName>
    <alternativeName>
        <fullName evidence="8">39S ribosomal protein L51, mitochondrial</fullName>
    </alternativeName>
</protein>
<keyword evidence="3" id="KW-0809">Transit peptide</keyword>
<dbReference type="InParanoid" id="A0A1W4WHD8"/>
<gene>
    <name evidence="10" type="primary">LOC108735734</name>
</gene>
<comment type="subcellular location">
    <subcellularLocation>
        <location evidence="1">Mitochondrion</location>
    </subcellularLocation>
</comment>
<proteinExistence type="inferred from homology"/>
<dbReference type="GO" id="GO:0003735">
    <property type="term" value="F:structural constituent of ribosome"/>
    <property type="evidence" value="ECO:0007669"/>
    <property type="project" value="InterPro"/>
</dbReference>
<dbReference type="Proteomes" id="UP000192223">
    <property type="component" value="Unplaced"/>
</dbReference>
<keyword evidence="5" id="KW-0496">Mitochondrion</keyword>